<name>A0A177NGE6_9GAMM</name>
<dbReference type="Gene3D" id="3.40.50.360">
    <property type="match status" value="1"/>
</dbReference>
<dbReference type="NCBIfam" id="NF006739">
    <property type="entry name" value="PRK09267.1-5"/>
    <property type="match status" value="1"/>
</dbReference>
<evidence type="ECO:0000256" key="6">
    <source>
        <dbReference type="ARBA" id="ARBA00022982"/>
    </source>
</evidence>
<keyword evidence="4 7" id="KW-0285">Flavoprotein</keyword>
<dbReference type="RefSeq" id="WP_066980742.1">
    <property type="nucleotide sequence ID" value="NZ_LUUI01000092.1"/>
</dbReference>
<dbReference type="PRINTS" id="PR00369">
    <property type="entry name" value="FLAVODOXIN"/>
</dbReference>
<evidence type="ECO:0000256" key="1">
    <source>
        <dbReference type="ARBA" id="ARBA00001917"/>
    </source>
</evidence>
<keyword evidence="5 7" id="KW-0288">FMN</keyword>
<evidence type="ECO:0000259" key="8">
    <source>
        <dbReference type="PROSITE" id="PS50902"/>
    </source>
</evidence>
<dbReference type="PIRSF" id="PIRSF038996">
    <property type="entry name" value="FldA"/>
    <property type="match status" value="1"/>
</dbReference>
<comment type="cofactor">
    <cofactor evidence="1 7">
        <name>FMN</name>
        <dbReference type="ChEBI" id="CHEBI:58210"/>
    </cofactor>
</comment>
<comment type="caution">
    <text evidence="9">The sequence shown here is derived from an EMBL/GenBank/DDBJ whole genome shotgun (WGS) entry which is preliminary data.</text>
</comment>
<dbReference type="GO" id="GO:0009055">
    <property type="term" value="F:electron transfer activity"/>
    <property type="evidence" value="ECO:0007669"/>
    <property type="project" value="UniProtKB-UniRule"/>
</dbReference>
<dbReference type="PANTHER" id="PTHR42809">
    <property type="entry name" value="FLAVODOXIN 2"/>
    <property type="match status" value="1"/>
</dbReference>
<dbReference type="STRING" id="980561.A1359_07055"/>
<evidence type="ECO:0000256" key="7">
    <source>
        <dbReference type="PIRNR" id="PIRNR038996"/>
    </source>
</evidence>
<evidence type="ECO:0000256" key="2">
    <source>
        <dbReference type="ARBA" id="ARBA00005267"/>
    </source>
</evidence>
<evidence type="ECO:0000256" key="4">
    <source>
        <dbReference type="ARBA" id="ARBA00022630"/>
    </source>
</evidence>
<evidence type="ECO:0000256" key="5">
    <source>
        <dbReference type="ARBA" id="ARBA00022643"/>
    </source>
</evidence>
<dbReference type="InterPro" id="IPR008254">
    <property type="entry name" value="Flavodoxin/NO_synth"/>
</dbReference>
<dbReference type="EMBL" id="LUUI01000092">
    <property type="protein sequence ID" value="OAI16941.1"/>
    <property type="molecule type" value="Genomic_DNA"/>
</dbReference>
<comment type="function">
    <text evidence="7">Low-potential electron donor to a number of redox enzymes.</text>
</comment>
<proteinExistence type="inferred from homology"/>
<gene>
    <name evidence="9" type="ORF">A1359_07055</name>
</gene>
<keyword evidence="10" id="KW-1185">Reference proteome</keyword>
<organism evidence="9 10">
    <name type="scientific">Methylomonas lenta</name>
    <dbReference type="NCBI Taxonomy" id="980561"/>
    <lineage>
        <taxon>Bacteria</taxon>
        <taxon>Pseudomonadati</taxon>
        <taxon>Pseudomonadota</taxon>
        <taxon>Gammaproteobacteria</taxon>
        <taxon>Methylococcales</taxon>
        <taxon>Methylococcaceae</taxon>
        <taxon>Methylomonas</taxon>
    </lineage>
</organism>
<evidence type="ECO:0000256" key="3">
    <source>
        <dbReference type="ARBA" id="ARBA00022448"/>
    </source>
</evidence>
<evidence type="ECO:0000313" key="9">
    <source>
        <dbReference type="EMBL" id="OAI16941.1"/>
    </source>
</evidence>
<dbReference type="InterPro" id="IPR001094">
    <property type="entry name" value="Flavdoxin-like"/>
</dbReference>
<keyword evidence="3 7" id="KW-0813">Transport</keyword>
<dbReference type="NCBIfam" id="TIGR01752">
    <property type="entry name" value="flav_long"/>
    <property type="match status" value="1"/>
</dbReference>
<dbReference type="PANTHER" id="PTHR42809:SF1">
    <property type="entry name" value="FLAVODOXIN 1"/>
    <property type="match status" value="1"/>
</dbReference>
<dbReference type="InterPro" id="IPR010086">
    <property type="entry name" value="Flavodoxin_lc"/>
</dbReference>
<dbReference type="AlphaFoldDB" id="A0A177NGE6"/>
<protein>
    <recommendedName>
        <fullName evidence="7">Flavodoxin</fullName>
    </recommendedName>
</protein>
<dbReference type="Pfam" id="PF00258">
    <property type="entry name" value="Flavodoxin_1"/>
    <property type="match status" value="1"/>
</dbReference>
<feature type="domain" description="Flavodoxin-like" evidence="8">
    <location>
        <begin position="4"/>
        <end position="173"/>
    </location>
</feature>
<dbReference type="SUPFAM" id="SSF52218">
    <property type="entry name" value="Flavoproteins"/>
    <property type="match status" value="1"/>
</dbReference>
<evidence type="ECO:0000313" key="10">
    <source>
        <dbReference type="Proteomes" id="UP000078476"/>
    </source>
</evidence>
<dbReference type="GO" id="GO:0010181">
    <property type="term" value="F:FMN binding"/>
    <property type="evidence" value="ECO:0007669"/>
    <property type="project" value="UniProtKB-UniRule"/>
</dbReference>
<accession>A0A177NGE6</accession>
<sequence>MAKIGIFFGTDTGNSRKVAKTIHKQLGDDLADKPVNINKASIDDLLAYDVLIIGTPTYGDGELPGLTAGTSTESWEEFMPNLAGADFSGKTIALYGLGDQEGYPDNFVDAMGMLYDAFADCGAQFVGATSTEGFTYNSSKAAMGDEFVGLVLDEDNQKELSDQRLQDWLQAIESSWA</sequence>
<reference evidence="9 10" key="1">
    <citation type="submission" date="2016-03" db="EMBL/GenBank/DDBJ databases">
        <authorList>
            <person name="Ploux O."/>
        </authorList>
    </citation>
    <scope>NUCLEOTIDE SEQUENCE [LARGE SCALE GENOMIC DNA]</scope>
    <source>
        <strain evidence="9 10">R-45370</strain>
    </source>
</reference>
<dbReference type="InterPro" id="IPR050619">
    <property type="entry name" value="Flavodoxin"/>
</dbReference>
<comment type="similarity">
    <text evidence="2 7">Belongs to the flavodoxin family.</text>
</comment>
<keyword evidence="6 7" id="KW-0249">Electron transport</keyword>
<dbReference type="OrthoDB" id="359268at2"/>
<dbReference type="InterPro" id="IPR029039">
    <property type="entry name" value="Flavoprotein-like_sf"/>
</dbReference>
<dbReference type="PROSITE" id="PS50902">
    <property type="entry name" value="FLAVODOXIN_LIKE"/>
    <property type="match status" value="1"/>
</dbReference>
<dbReference type="Proteomes" id="UP000078476">
    <property type="component" value="Unassembled WGS sequence"/>
</dbReference>